<gene>
    <name evidence="2" type="ORF">PGA78_03110</name>
</gene>
<dbReference type="InterPro" id="IPR010982">
    <property type="entry name" value="Lambda_DNA-bd_dom_sf"/>
</dbReference>
<dbReference type="PROSITE" id="PS50943">
    <property type="entry name" value="HTH_CROC1"/>
    <property type="match status" value="1"/>
</dbReference>
<dbReference type="Proteomes" id="UP001212327">
    <property type="component" value="Unassembled WGS sequence"/>
</dbReference>
<dbReference type="InterPro" id="IPR001387">
    <property type="entry name" value="Cro/C1-type_HTH"/>
</dbReference>
<protein>
    <submittedName>
        <fullName evidence="2">Helix-turn-helix transcriptional regulator</fullName>
    </submittedName>
</protein>
<name>A0AAW6A285_LACPA</name>
<dbReference type="GO" id="GO:0003677">
    <property type="term" value="F:DNA binding"/>
    <property type="evidence" value="ECO:0007669"/>
    <property type="project" value="InterPro"/>
</dbReference>
<evidence type="ECO:0000259" key="1">
    <source>
        <dbReference type="PROSITE" id="PS50943"/>
    </source>
</evidence>
<dbReference type="Gene3D" id="1.10.260.40">
    <property type="entry name" value="lambda repressor-like DNA-binding domains"/>
    <property type="match status" value="1"/>
</dbReference>
<dbReference type="EMBL" id="JAQLSF010000001">
    <property type="protein sequence ID" value="MDB1563768.1"/>
    <property type="molecule type" value="Genomic_DNA"/>
</dbReference>
<dbReference type="CDD" id="cd00093">
    <property type="entry name" value="HTH_XRE"/>
    <property type="match status" value="1"/>
</dbReference>
<feature type="domain" description="HTH cro/C1-type" evidence="1">
    <location>
        <begin position="19"/>
        <end position="69"/>
    </location>
</feature>
<proteinExistence type="predicted"/>
<evidence type="ECO:0000313" key="2">
    <source>
        <dbReference type="EMBL" id="MDB1563768.1"/>
    </source>
</evidence>
<dbReference type="SUPFAM" id="SSF47413">
    <property type="entry name" value="lambda repressor-like DNA-binding domains"/>
    <property type="match status" value="1"/>
</dbReference>
<comment type="caution">
    <text evidence="2">The sequence shown here is derived from an EMBL/GenBank/DDBJ whole genome shotgun (WGS) entry which is preliminary data.</text>
</comment>
<evidence type="ECO:0000313" key="3">
    <source>
        <dbReference type="Proteomes" id="UP001212327"/>
    </source>
</evidence>
<dbReference type="AlphaFoldDB" id="A0AAW6A285"/>
<reference evidence="2 3" key="1">
    <citation type="submission" date="2023-01" db="EMBL/GenBank/DDBJ databases">
        <title>Complete genome sequence of Lacticaseibacillus paracasei SRCM217440 isolated from Makgeolli.</title>
        <authorList>
            <person name="Yang H.-G."/>
            <person name="Jeong S.-J."/>
            <person name="Ha G.-S."/>
            <person name="Yang H.-J."/>
            <person name="Jeong D.-Y."/>
        </authorList>
    </citation>
    <scope>NUCLEOTIDE SEQUENCE [LARGE SCALE GENOMIC DNA]</scope>
    <source>
        <strain evidence="2 3">SRCM217440</strain>
    </source>
</reference>
<organism evidence="2 3">
    <name type="scientific">Lacticaseibacillus paracasei</name>
    <name type="common">Lactobacillus paracasei</name>
    <dbReference type="NCBI Taxonomy" id="1597"/>
    <lineage>
        <taxon>Bacteria</taxon>
        <taxon>Bacillati</taxon>
        <taxon>Bacillota</taxon>
        <taxon>Bacilli</taxon>
        <taxon>Lactobacillales</taxon>
        <taxon>Lactobacillaceae</taxon>
        <taxon>Lacticaseibacillus</taxon>
    </lineage>
</organism>
<sequence>MTMKHTSDNLLDLGRFFHERRVGRGLTLQEVSGEWSAATLSRFERGELDISTQKMLELMTMIGIDELDLLEFYEANPVNFPLQLQDLTQLNDVGELERRKGVFLQLIQSGIQ</sequence>
<dbReference type="Pfam" id="PF13560">
    <property type="entry name" value="HTH_31"/>
    <property type="match status" value="1"/>
</dbReference>
<accession>A0AAW6A285</accession>